<keyword evidence="4" id="KW-0963">Cytoplasm</keyword>
<dbReference type="SUPFAM" id="SSF48179">
    <property type="entry name" value="6-phosphogluconate dehydrogenase C-terminal domain-like"/>
    <property type="match status" value="1"/>
</dbReference>
<keyword evidence="4" id="KW-0641">Proline biosynthesis</keyword>
<dbReference type="EC" id="1.5.1.2" evidence="4 5"/>
<keyword evidence="9" id="KW-1185">Reference proteome</keyword>
<dbReference type="PANTHER" id="PTHR11645:SF0">
    <property type="entry name" value="PYRROLINE-5-CARBOXYLATE REDUCTASE 3"/>
    <property type="match status" value="1"/>
</dbReference>
<evidence type="ECO:0000313" key="8">
    <source>
        <dbReference type="EMBL" id="MFC4349066.1"/>
    </source>
</evidence>
<dbReference type="Gene3D" id="1.10.3730.10">
    <property type="entry name" value="ProC C-terminal domain-like"/>
    <property type="match status" value="1"/>
</dbReference>
<dbReference type="InterPro" id="IPR000304">
    <property type="entry name" value="Pyrroline-COOH_reductase"/>
</dbReference>
<keyword evidence="4" id="KW-0028">Amino-acid biosynthesis</keyword>
<comment type="similarity">
    <text evidence="1 4">Belongs to the pyrroline-5-carboxylate reductase family.</text>
</comment>
<feature type="domain" description="Pyrroline-5-carboxylate reductase catalytic N-terminal" evidence="6">
    <location>
        <begin position="5"/>
        <end position="90"/>
    </location>
</feature>
<keyword evidence="3 4" id="KW-0560">Oxidoreductase</keyword>
<comment type="function">
    <text evidence="4">Catalyzes the reduction of 1-pyrroline-5-carboxylate (PCA) to L-proline.</text>
</comment>
<proteinExistence type="inferred from homology"/>
<gene>
    <name evidence="4 8" type="primary">proC</name>
    <name evidence="8" type="ORF">ACFO5Q_14525</name>
</gene>
<dbReference type="InterPro" id="IPR008927">
    <property type="entry name" value="6-PGluconate_DH-like_C_sf"/>
</dbReference>
<evidence type="ECO:0000256" key="4">
    <source>
        <dbReference type="HAMAP-Rule" id="MF_01925"/>
    </source>
</evidence>
<dbReference type="PANTHER" id="PTHR11645">
    <property type="entry name" value="PYRROLINE-5-CARBOXYLATE REDUCTASE"/>
    <property type="match status" value="1"/>
</dbReference>
<accession>A0ABV8UDW3</accession>
<sequence>MDILMVGCGRMGGAMLGCWSTREDIHFTVVDPAKPDVPAGVRVLSEASALGSDQFDIIIIAVKPQMIEAVMPDYTARLKDGGCMVSIAAGFSMDSLRRVLGDAPVIRVMPNLPALIGKGATGIYATNDCPTALKETVGDLMGRIGKAVWVRSEDELDRLTAVSGSGPGYVFQFIESFIEGARELGFAEKDARTLVIQTMVGATEMAASTDAPISELRTSVTSKGGTTQAGLAQLRQDHMLDLLMKSTTKAAYERALELK</sequence>
<comment type="subcellular location">
    <subcellularLocation>
        <location evidence="4">Cytoplasm</location>
    </subcellularLocation>
</comment>
<evidence type="ECO:0000259" key="6">
    <source>
        <dbReference type="Pfam" id="PF03807"/>
    </source>
</evidence>
<dbReference type="InterPro" id="IPR036291">
    <property type="entry name" value="NAD(P)-bd_dom_sf"/>
</dbReference>
<dbReference type="SUPFAM" id="SSF51735">
    <property type="entry name" value="NAD(P)-binding Rossmann-fold domains"/>
    <property type="match status" value="1"/>
</dbReference>
<dbReference type="Proteomes" id="UP001595776">
    <property type="component" value="Unassembled WGS sequence"/>
</dbReference>
<reference evidence="9" key="1">
    <citation type="journal article" date="2019" name="Int. J. Syst. Evol. Microbiol.">
        <title>The Global Catalogue of Microorganisms (GCM) 10K type strain sequencing project: providing services to taxonomists for standard genome sequencing and annotation.</title>
        <authorList>
            <consortium name="The Broad Institute Genomics Platform"/>
            <consortium name="The Broad Institute Genome Sequencing Center for Infectious Disease"/>
            <person name="Wu L."/>
            <person name="Ma J."/>
        </authorList>
    </citation>
    <scope>NUCLEOTIDE SEQUENCE [LARGE SCALE GENOMIC DNA]</scope>
    <source>
        <strain evidence="9">CGMCC 1.15304</strain>
    </source>
</reference>
<dbReference type="Gene3D" id="3.40.50.720">
    <property type="entry name" value="NAD(P)-binding Rossmann-like Domain"/>
    <property type="match status" value="1"/>
</dbReference>
<evidence type="ECO:0000256" key="2">
    <source>
        <dbReference type="ARBA" id="ARBA00022857"/>
    </source>
</evidence>
<comment type="catalytic activity">
    <reaction evidence="4">
        <text>L-proline + NAD(+) = (S)-1-pyrroline-5-carboxylate + NADH + 2 H(+)</text>
        <dbReference type="Rhea" id="RHEA:14105"/>
        <dbReference type="ChEBI" id="CHEBI:15378"/>
        <dbReference type="ChEBI" id="CHEBI:17388"/>
        <dbReference type="ChEBI" id="CHEBI:57540"/>
        <dbReference type="ChEBI" id="CHEBI:57945"/>
        <dbReference type="ChEBI" id="CHEBI:60039"/>
        <dbReference type="EC" id="1.5.1.2"/>
    </reaction>
</comment>
<dbReference type="GO" id="GO:0004735">
    <property type="term" value="F:pyrroline-5-carboxylate reductase activity"/>
    <property type="evidence" value="ECO:0007669"/>
    <property type="project" value="UniProtKB-EC"/>
</dbReference>
<comment type="catalytic activity">
    <reaction evidence="4">
        <text>L-proline + NADP(+) = (S)-1-pyrroline-5-carboxylate + NADPH + 2 H(+)</text>
        <dbReference type="Rhea" id="RHEA:14109"/>
        <dbReference type="ChEBI" id="CHEBI:15378"/>
        <dbReference type="ChEBI" id="CHEBI:17388"/>
        <dbReference type="ChEBI" id="CHEBI:57783"/>
        <dbReference type="ChEBI" id="CHEBI:58349"/>
        <dbReference type="ChEBI" id="CHEBI:60039"/>
        <dbReference type="EC" id="1.5.1.2"/>
    </reaction>
</comment>
<keyword evidence="2 4" id="KW-0521">NADP</keyword>
<comment type="caution">
    <text evidence="8">The sequence shown here is derived from an EMBL/GenBank/DDBJ whole genome shotgun (WGS) entry which is preliminary data.</text>
</comment>
<dbReference type="PIRSF" id="PIRSF000193">
    <property type="entry name" value="Pyrrol-5-carb_rd"/>
    <property type="match status" value="1"/>
</dbReference>
<dbReference type="RefSeq" id="WP_068143857.1">
    <property type="nucleotide sequence ID" value="NZ_JBHSCR010000014.1"/>
</dbReference>
<evidence type="ECO:0000256" key="1">
    <source>
        <dbReference type="ARBA" id="ARBA00005525"/>
    </source>
</evidence>
<dbReference type="InterPro" id="IPR029036">
    <property type="entry name" value="P5CR_dimer"/>
</dbReference>
<dbReference type="EMBL" id="JBHSCR010000014">
    <property type="protein sequence ID" value="MFC4349066.1"/>
    <property type="molecule type" value="Genomic_DNA"/>
</dbReference>
<organism evidence="8 9">
    <name type="scientific">Kordiimonas lipolytica</name>
    <dbReference type="NCBI Taxonomy" id="1662421"/>
    <lineage>
        <taxon>Bacteria</taxon>
        <taxon>Pseudomonadati</taxon>
        <taxon>Pseudomonadota</taxon>
        <taxon>Alphaproteobacteria</taxon>
        <taxon>Kordiimonadales</taxon>
        <taxon>Kordiimonadaceae</taxon>
        <taxon>Kordiimonas</taxon>
    </lineage>
</organism>
<name>A0ABV8UDW3_9PROT</name>
<comment type="pathway">
    <text evidence="4">Amino-acid biosynthesis; L-proline biosynthesis; L-proline from L-glutamate 5-semialdehyde: step 1/1.</text>
</comment>
<dbReference type="NCBIfam" id="TIGR00112">
    <property type="entry name" value="proC"/>
    <property type="match status" value="1"/>
</dbReference>
<evidence type="ECO:0000256" key="3">
    <source>
        <dbReference type="ARBA" id="ARBA00023002"/>
    </source>
</evidence>
<dbReference type="InterPro" id="IPR028939">
    <property type="entry name" value="P5C_Rdtase_cat_N"/>
</dbReference>
<feature type="domain" description="Pyrroline-5-carboxylate reductase dimerisation" evidence="7">
    <location>
        <begin position="153"/>
        <end position="258"/>
    </location>
</feature>
<dbReference type="Pfam" id="PF14748">
    <property type="entry name" value="P5CR_dimer"/>
    <property type="match status" value="1"/>
</dbReference>
<evidence type="ECO:0000259" key="7">
    <source>
        <dbReference type="Pfam" id="PF14748"/>
    </source>
</evidence>
<dbReference type="Pfam" id="PF03807">
    <property type="entry name" value="F420_oxidored"/>
    <property type="match status" value="1"/>
</dbReference>
<evidence type="ECO:0000256" key="5">
    <source>
        <dbReference type="NCBIfam" id="TIGR00112"/>
    </source>
</evidence>
<evidence type="ECO:0000313" key="9">
    <source>
        <dbReference type="Proteomes" id="UP001595776"/>
    </source>
</evidence>
<protein>
    <recommendedName>
        <fullName evidence="4 5">Pyrroline-5-carboxylate reductase</fullName>
        <shortName evidence="4">P5C reductase</shortName>
        <shortName evidence="4">P5CR</shortName>
        <ecNumber evidence="4 5">1.5.1.2</ecNumber>
    </recommendedName>
    <alternativeName>
        <fullName evidence="4">PCA reductase</fullName>
    </alternativeName>
</protein>
<dbReference type="HAMAP" id="MF_01925">
    <property type="entry name" value="P5C_reductase"/>
    <property type="match status" value="1"/>
</dbReference>